<organism evidence="1 2">
    <name type="scientific">Rhabditophanes sp. KR3021</name>
    <dbReference type="NCBI Taxonomy" id="114890"/>
    <lineage>
        <taxon>Eukaryota</taxon>
        <taxon>Metazoa</taxon>
        <taxon>Ecdysozoa</taxon>
        <taxon>Nematoda</taxon>
        <taxon>Chromadorea</taxon>
        <taxon>Rhabditida</taxon>
        <taxon>Tylenchina</taxon>
        <taxon>Panagrolaimomorpha</taxon>
        <taxon>Strongyloidoidea</taxon>
        <taxon>Alloionematidae</taxon>
        <taxon>Rhabditophanes</taxon>
    </lineage>
</organism>
<name>A0AC35UAK8_9BILA</name>
<sequence>MSSDNNDNRGSSPSKGPEIHHRKWGPGGFGSGTISTVNVQLPSSSQFHSIPISPSHSATSIKGSGINLQTSESLSKYQVPSINLSAFESKIVTETPKPSQHLHRMSASQRRERLMRRTTTLSNYEYAGPSQDDEYHYYNVPQIMEDLNVSSNSSGSSTPTKSNCPPQRADGGPPCPGLLFPPSPITIGGIEIERPPHRRDTLEKIPIRARSQSWLIRTRHLYDDPGTNKTSIVSIILYAVSVFFLALTLPWSLMFCVKICKEYERAVIFRLGRLLGGSGLKGPGLYFVIPCMDTYKIVDLRVLSFDVPAQEILSRDSVTVSVEAVIYFRISNPVISVTNVNDAQFSTKLLAQTTLRNVLGTKTLSEILQESLLRWWSCLFNGLFLGA</sequence>
<protein>
    <submittedName>
        <fullName evidence="2">PHB domain-containing protein</fullName>
    </submittedName>
</protein>
<evidence type="ECO:0000313" key="2">
    <source>
        <dbReference type="WBParaSite" id="RSKR_0000935200.1"/>
    </source>
</evidence>
<dbReference type="WBParaSite" id="RSKR_0000935200.1">
    <property type="protein sequence ID" value="RSKR_0000935200.1"/>
    <property type="gene ID" value="RSKR_0000935200"/>
</dbReference>
<proteinExistence type="predicted"/>
<accession>A0AC35UAK8</accession>
<evidence type="ECO:0000313" key="1">
    <source>
        <dbReference type="Proteomes" id="UP000095286"/>
    </source>
</evidence>
<reference evidence="2" key="1">
    <citation type="submission" date="2016-11" db="UniProtKB">
        <authorList>
            <consortium name="WormBaseParasite"/>
        </authorList>
    </citation>
    <scope>IDENTIFICATION</scope>
    <source>
        <strain evidence="2">KR3021</strain>
    </source>
</reference>
<dbReference type="Proteomes" id="UP000095286">
    <property type="component" value="Unplaced"/>
</dbReference>